<evidence type="ECO:0000313" key="3">
    <source>
        <dbReference type="Proteomes" id="UP000596661"/>
    </source>
</evidence>
<name>A0A803P5V2_CANSA</name>
<reference evidence="2" key="2">
    <citation type="submission" date="2021-03" db="UniProtKB">
        <authorList>
            <consortium name="EnsemblPlants"/>
        </authorList>
    </citation>
    <scope>IDENTIFICATION</scope>
</reference>
<protein>
    <submittedName>
        <fullName evidence="2">Uncharacterized protein</fullName>
    </submittedName>
</protein>
<dbReference type="Gramene" id="evm.model.03.1585">
    <property type="protein sequence ID" value="cds.evm.model.03.1585"/>
    <property type="gene ID" value="evm.TU.03.1585"/>
</dbReference>
<keyword evidence="3" id="KW-1185">Reference proteome</keyword>
<organism evidence="2 3">
    <name type="scientific">Cannabis sativa</name>
    <name type="common">Hemp</name>
    <name type="synonym">Marijuana</name>
    <dbReference type="NCBI Taxonomy" id="3483"/>
    <lineage>
        <taxon>Eukaryota</taxon>
        <taxon>Viridiplantae</taxon>
        <taxon>Streptophyta</taxon>
        <taxon>Embryophyta</taxon>
        <taxon>Tracheophyta</taxon>
        <taxon>Spermatophyta</taxon>
        <taxon>Magnoliopsida</taxon>
        <taxon>eudicotyledons</taxon>
        <taxon>Gunneridae</taxon>
        <taxon>Pentapetalae</taxon>
        <taxon>rosids</taxon>
        <taxon>fabids</taxon>
        <taxon>Rosales</taxon>
        <taxon>Cannabaceae</taxon>
        <taxon>Cannabis</taxon>
    </lineage>
</organism>
<proteinExistence type="predicted"/>
<dbReference type="AlphaFoldDB" id="A0A803P5V2"/>
<reference evidence="2" key="1">
    <citation type="submission" date="2018-11" db="EMBL/GenBank/DDBJ databases">
        <authorList>
            <person name="Grassa J C."/>
        </authorList>
    </citation>
    <scope>NUCLEOTIDE SEQUENCE [LARGE SCALE GENOMIC DNA]</scope>
</reference>
<sequence length="90" mass="9873">MKREKNVEAPESDNANPAPVSAPVSNPDVGARARSCAMVLDEIIDISPENRSSLLLSITFQGGANYRNDKRILIYQQFHRPSATDEGDTD</sequence>
<dbReference type="EnsemblPlants" id="evm.model.03.1585">
    <property type="protein sequence ID" value="cds.evm.model.03.1585"/>
    <property type="gene ID" value="evm.TU.03.1585"/>
</dbReference>
<evidence type="ECO:0000313" key="2">
    <source>
        <dbReference type="EnsemblPlants" id="cds.evm.model.03.1585"/>
    </source>
</evidence>
<evidence type="ECO:0000256" key="1">
    <source>
        <dbReference type="SAM" id="MobiDB-lite"/>
    </source>
</evidence>
<accession>A0A803P5V2</accession>
<dbReference type="Proteomes" id="UP000596661">
    <property type="component" value="Chromosome 3"/>
</dbReference>
<feature type="region of interest" description="Disordered" evidence="1">
    <location>
        <begin position="1"/>
        <end position="31"/>
    </location>
</feature>
<dbReference type="EMBL" id="UZAU01000322">
    <property type="status" value="NOT_ANNOTATED_CDS"/>
    <property type="molecule type" value="Genomic_DNA"/>
</dbReference>